<feature type="chain" id="PRO_5044222519" evidence="1">
    <location>
        <begin position="22"/>
        <end position="509"/>
    </location>
</feature>
<accession>A0AB33EJ27</accession>
<dbReference type="AlphaFoldDB" id="A0AB33EJ27"/>
<gene>
    <name evidence="2" type="ORF">CNN82_28530</name>
</gene>
<dbReference type="EMBL" id="CP023466">
    <property type="protein sequence ID" value="ATE80164.1"/>
    <property type="molecule type" value="Genomic_DNA"/>
</dbReference>
<evidence type="ECO:0000256" key="1">
    <source>
        <dbReference type="SAM" id="SignalP"/>
    </source>
</evidence>
<keyword evidence="1" id="KW-0732">Signal</keyword>
<dbReference type="GO" id="GO:0004252">
    <property type="term" value="F:serine-type endopeptidase activity"/>
    <property type="evidence" value="ECO:0007669"/>
    <property type="project" value="InterPro"/>
</dbReference>
<dbReference type="GO" id="GO:0006508">
    <property type="term" value="P:proteolysis"/>
    <property type="evidence" value="ECO:0007669"/>
    <property type="project" value="UniProtKB-KW"/>
</dbReference>
<dbReference type="InterPro" id="IPR043504">
    <property type="entry name" value="Peptidase_S1_PA_chymotrypsin"/>
</dbReference>
<feature type="signal peptide" evidence="1">
    <location>
        <begin position="1"/>
        <end position="21"/>
    </location>
</feature>
<keyword evidence="2" id="KW-0378">Hydrolase</keyword>
<dbReference type="Proteomes" id="UP000218385">
    <property type="component" value="Chromosome"/>
</dbReference>
<reference evidence="2 3" key="1">
    <citation type="submission" date="2017-09" db="EMBL/GenBank/DDBJ databases">
        <title>Complete Genome sequence of Lysobacter capsici KNU-15.</title>
        <authorList>
            <person name="Kim M.-C."/>
            <person name="Yi H."/>
            <person name="Lee D.-W."/>
            <person name="Shin J.-H."/>
        </authorList>
    </citation>
    <scope>NUCLEOTIDE SEQUENCE [LARGE SCALE GENOMIC DNA]</scope>
    <source>
        <strain evidence="2 3">KNU-15</strain>
    </source>
</reference>
<dbReference type="InterPro" id="IPR018114">
    <property type="entry name" value="TRYPSIN_HIS"/>
</dbReference>
<dbReference type="PROSITE" id="PS00134">
    <property type="entry name" value="TRYPSIN_HIS"/>
    <property type="match status" value="1"/>
</dbReference>
<protein>
    <submittedName>
        <fullName evidence="2">Serine protease</fullName>
    </submittedName>
</protein>
<evidence type="ECO:0000313" key="2">
    <source>
        <dbReference type="EMBL" id="ATE80164.1"/>
    </source>
</evidence>
<keyword evidence="2" id="KW-0645">Protease</keyword>
<dbReference type="SUPFAM" id="SSF50494">
    <property type="entry name" value="Trypsin-like serine proteases"/>
    <property type="match status" value="1"/>
</dbReference>
<name>A0AB33EJ27_9PSED</name>
<dbReference type="InterPro" id="IPR009003">
    <property type="entry name" value="Peptidase_S1_PA"/>
</dbReference>
<dbReference type="Pfam" id="PF13365">
    <property type="entry name" value="Trypsin_2"/>
    <property type="match status" value="1"/>
</dbReference>
<organism evidence="2 3">
    <name type="scientific">Pseudomonas frederiksbergensis</name>
    <dbReference type="NCBI Taxonomy" id="104087"/>
    <lineage>
        <taxon>Bacteria</taxon>
        <taxon>Pseudomonadati</taxon>
        <taxon>Pseudomonadota</taxon>
        <taxon>Gammaproteobacteria</taxon>
        <taxon>Pseudomonadales</taxon>
        <taxon>Pseudomonadaceae</taxon>
        <taxon>Pseudomonas</taxon>
    </lineage>
</organism>
<dbReference type="Gene3D" id="2.40.10.10">
    <property type="entry name" value="Trypsin-like serine proteases"/>
    <property type="match status" value="2"/>
</dbReference>
<sequence>MNSIPILLASALCSLCTPSFANNSDYGEGLQNLTPSKILENTDGSRDHWQGIGRLAINRGSCTAALLDTRDEIELPETPAYVLTAGHCIELTNGNIVTDSPVSGTITFNYFTDTSKLKAYPLKTTIWRSMQGVDMAIVELDVSLQKLIADGIQPLKLASETPANGTDVLIVGAPKGFDQITLRMAACTLQPTQDLVEGPWVWRNTFMTRCKDIRGGSSGSPVLDRYSNEIVGVVGTGNFEADIVPCRDHAPCTRVGNDYVAVHENVYGNPTALLNGCFSQGRIAPNPPSSCQLYPAFTVDGGAAELDRYKRVKQLNNGSIVIPTWNYRFSISTPFYRHKTVSSAMKCEEAENYSDPISSTDAQINSEIGTKPGFYFLCILGLESAEQHASRGLLKNALSLPVEILDNTPTAQANLSIESDVFVTLAKAEEPYRTYSIKFGPVETTDCHQPEKYIENMTMDFFIPSEKLPGKLCVIAYDKSGQASEPRIDLLSPVTGTHKAASSNAQVAP</sequence>
<dbReference type="RefSeq" id="WP_096481396.1">
    <property type="nucleotide sequence ID" value="NZ_CP023466.1"/>
</dbReference>
<evidence type="ECO:0000313" key="3">
    <source>
        <dbReference type="Proteomes" id="UP000218385"/>
    </source>
</evidence>
<proteinExistence type="predicted"/>